<dbReference type="InterPro" id="IPR046348">
    <property type="entry name" value="SIS_dom_sf"/>
</dbReference>
<reference evidence="2 3" key="1">
    <citation type="journal article" date="2019" name="Int. J. Syst. Evol. Microbiol.">
        <title>The Global Catalogue of Microorganisms (GCM) 10K type strain sequencing project: providing services to taxonomists for standard genome sequencing and annotation.</title>
        <authorList>
            <consortium name="The Broad Institute Genomics Platform"/>
            <consortium name="The Broad Institute Genome Sequencing Center for Infectious Disease"/>
            <person name="Wu L."/>
            <person name="Ma J."/>
        </authorList>
    </citation>
    <scope>NUCLEOTIDE SEQUENCE [LARGE SCALE GENOMIC DNA]</scope>
    <source>
        <strain evidence="2 3">JCM 11117</strain>
    </source>
</reference>
<accession>A0ABN1QLG2</accession>
<dbReference type="PANTHER" id="PTHR30390:SF7">
    <property type="entry name" value="PHOSPHOHEPTOSE ISOMERASE"/>
    <property type="match status" value="1"/>
</dbReference>
<dbReference type="CDD" id="cd05013">
    <property type="entry name" value="SIS_RpiR"/>
    <property type="match status" value="1"/>
</dbReference>
<dbReference type="Pfam" id="PF13580">
    <property type="entry name" value="SIS_2"/>
    <property type="match status" value="1"/>
</dbReference>
<dbReference type="NCBIfam" id="NF002805">
    <property type="entry name" value="PRK02947.1"/>
    <property type="match status" value="1"/>
</dbReference>
<keyword evidence="2" id="KW-0413">Isomerase</keyword>
<proteinExistence type="predicted"/>
<name>A0ABN1QLG2_9PSEU</name>
<dbReference type="PROSITE" id="PS51464">
    <property type="entry name" value="SIS"/>
    <property type="match status" value="1"/>
</dbReference>
<dbReference type="InterPro" id="IPR035472">
    <property type="entry name" value="RpiR-like_SIS"/>
</dbReference>
<dbReference type="RefSeq" id="WP_343943176.1">
    <property type="nucleotide sequence ID" value="NZ_BAAAHP010000117.1"/>
</dbReference>
<evidence type="ECO:0000259" key="1">
    <source>
        <dbReference type="PROSITE" id="PS51464"/>
    </source>
</evidence>
<feature type="domain" description="SIS" evidence="1">
    <location>
        <begin position="42"/>
        <end position="227"/>
    </location>
</feature>
<comment type="caution">
    <text evidence="2">The sequence shown here is derived from an EMBL/GenBank/DDBJ whole genome shotgun (WGS) entry which is preliminary data.</text>
</comment>
<dbReference type="SUPFAM" id="SSF53697">
    <property type="entry name" value="SIS domain"/>
    <property type="match status" value="1"/>
</dbReference>
<dbReference type="GO" id="GO:0016853">
    <property type="term" value="F:isomerase activity"/>
    <property type="evidence" value="ECO:0007669"/>
    <property type="project" value="UniProtKB-KW"/>
</dbReference>
<dbReference type="PANTHER" id="PTHR30390">
    <property type="entry name" value="SEDOHEPTULOSE 7-PHOSPHATE ISOMERASE / DNAA INITIATOR-ASSOCIATING FACTOR FOR REPLICATION INITIATION"/>
    <property type="match status" value="1"/>
</dbReference>
<dbReference type="EMBL" id="BAAAHP010000117">
    <property type="protein sequence ID" value="GAA0944414.1"/>
    <property type="molecule type" value="Genomic_DNA"/>
</dbReference>
<keyword evidence="3" id="KW-1185">Reference proteome</keyword>
<dbReference type="InterPro" id="IPR001347">
    <property type="entry name" value="SIS_dom"/>
</dbReference>
<evidence type="ECO:0000313" key="3">
    <source>
        <dbReference type="Proteomes" id="UP001499967"/>
    </source>
</evidence>
<sequence>MTIGPGLREQVSAARFAEVAEEAVRRVAREQAAGVSAAADLVVGGLRAGGVVQAFGTGHSQALAMEISGRAGGLVPTNMIALRDLVLLGGEPPELLFTEFLERDPGLGRRLYALAGVSPPDVFVMASNSGGNGSVVEFAHVVKAHGHPLVVITSMDHTSRVTSRHPSGRRLHELADVVLDNGAPYGDAVLTTGGIAVCAVSSITAALLAQMIVAEVVGTMLAAGEDPPVYLSSNVPEGDAHNTALEARYAGRIRRPA</sequence>
<organism evidence="2 3">
    <name type="scientific">Pseudonocardia zijingensis</name>
    <dbReference type="NCBI Taxonomy" id="153376"/>
    <lineage>
        <taxon>Bacteria</taxon>
        <taxon>Bacillati</taxon>
        <taxon>Actinomycetota</taxon>
        <taxon>Actinomycetes</taxon>
        <taxon>Pseudonocardiales</taxon>
        <taxon>Pseudonocardiaceae</taxon>
        <taxon>Pseudonocardia</taxon>
    </lineage>
</organism>
<gene>
    <name evidence="2" type="ORF">GCM10009559_41810</name>
</gene>
<dbReference type="Proteomes" id="UP001499967">
    <property type="component" value="Unassembled WGS sequence"/>
</dbReference>
<protein>
    <submittedName>
        <fullName evidence="2">Sugar isomerase domain-containing protein</fullName>
    </submittedName>
</protein>
<dbReference type="Gene3D" id="3.40.50.10490">
    <property type="entry name" value="Glucose-6-phosphate isomerase like protein, domain 1"/>
    <property type="match status" value="1"/>
</dbReference>
<evidence type="ECO:0000313" key="2">
    <source>
        <dbReference type="EMBL" id="GAA0944414.1"/>
    </source>
</evidence>
<dbReference type="InterPro" id="IPR050099">
    <property type="entry name" value="SIS_GmhA/DiaA_subfam"/>
</dbReference>